<dbReference type="PANTHER" id="PTHR15469:SF0">
    <property type="entry name" value="NADH DEHYDROGENASE [UBIQUINONE] 1 BETA SUBCOMPLEX SUBUNIT 4"/>
    <property type="match status" value="1"/>
</dbReference>
<dbReference type="AlphaFoldDB" id="A0AAJ6Z664"/>
<accession>A0AAJ6Z664</accession>
<keyword evidence="5" id="KW-0679">Respiratory chain</keyword>
<keyword evidence="6 14" id="KW-0812">Transmembrane</keyword>
<evidence type="ECO:0000256" key="7">
    <source>
        <dbReference type="ARBA" id="ARBA00022792"/>
    </source>
</evidence>
<dbReference type="Pfam" id="PF07225">
    <property type="entry name" value="NDUF_B4"/>
    <property type="match status" value="1"/>
</dbReference>
<organism evidence="15">
    <name type="scientific">Papilio xuthus</name>
    <name type="common">Asian swallowtail butterfly</name>
    <dbReference type="NCBI Taxonomy" id="66420"/>
    <lineage>
        <taxon>Eukaryota</taxon>
        <taxon>Metazoa</taxon>
        <taxon>Ecdysozoa</taxon>
        <taxon>Arthropoda</taxon>
        <taxon>Hexapoda</taxon>
        <taxon>Insecta</taxon>
        <taxon>Pterygota</taxon>
        <taxon>Neoptera</taxon>
        <taxon>Endopterygota</taxon>
        <taxon>Lepidoptera</taxon>
        <taxon>Glossata</taxon>
        <taxon>Ditrysia</taxon>
        <taxon>Papilionoidea</taxon>
        <taxon>Papilionidae</taxon>
        <taxon>Papilioninae</taxon>
        <taxon>Papilio</taxon>
    </lineage>
</organism>
<evidence type="ECO:0000256" key="8">
    <source>
        <dbReference type="ARBA" id="ARBA00022982"/>
    </source>
</evidence>
<keyword evidence="9 14" id="KW-1133">Transmembrane helix</keyword>
<dbReference type="Proteomes" id="UP000694872">
    <property type="component" value="Unplaced"/>
</dbReference>
<evidence type="ECO:0000256" key="5">
    <source>
        <dbReference type="ARBA" id="ARBA00022660"/>
    </source>
</evidence>
<keyword evidence="7" id="KW-0999">Mitochondrion inner membrane</keyword>
<feature type="transmembrane region" description="Helical" evidence="14">
    <location>
        <begin position="102"/>
        <end position="120"/>
    </location>
</feature>
<evidence type="ECO:0000256" key="4">
    <source>
        <dbReference type="ARBA" id="ARBA00022448"/>
    </source>
</evidence>
<evidence type="ECO:0000256" key="10">
    <source>
        <dbReference type="ARBA" id="ARBA00023128"/>
    </source>
</evidence>
<gene>
    <name evidence="15" type="primary">LOC106116717</name>
</gene>
<evidence type="ECO:0000256" key="14">
    <source>
        <dbReference type="SAM" id="Phobius"/>
    </source>
</evidence>
<evidence type="ECO:0000256" key="13">
    <source>
        <dbReference type="ARBA" id="ARBA00030987"/>
    </source>
</evidence>
<evidence type="ECO:0000256" key="12">
    <source>
        <dbReference type="ARBA" id="ARBA00030212"/>
    </source>
</evidence>
<dbReference type="RefSeq" id="XP_013166115.1">
    <property type="nucleotide sequence ID" value="XM_013310661.1"/>
</dbReference>
<dbReference type="InterPro" id="IPR009866">
    <property type="entry name" value="NADH_UbQ_OxRdtase_NDUFB4_su"/>
</dbReference>
<comment type="subcellular location">
    <subcellularLocation>
        <location evidence="1">Mitochondrion inner membrane</location>
        <topology evidence="1">Single-pass membrane protein</topology>
    </subcellularLocation>
</comment>
<name>A0AAJ6Z664_PAPXU</name>
<dbReference type="GO" id="GO:0005743">
    <property type="term" value="C:mitochondrial inner membrane"/>
    <property type="evidence" value="ECO:0007669"/>
    <property type="project" value="UniProtKB-SubCell"/>
</dbReference>
<evidence type="ECO:0000256" key="3">
    <source>
        <dbReference type="ARBA" id="ARBA00018681"/>
    </source>
</evidence>
<dbReference type="CTD" id="36640"/>
<evidence type="ECO:0000313" key="15">
    <source>
        <dbReference type="RefSeq" id="XP_013166115.1"/>
    </source>
</evidence>
<keyword evidence="8" id="KW-0249">Electron transport</keyword>
<evidence type="ECO:0000256" key="6">
    <source>
        <dbReference type="ARBA" id="ARBA00022692"/>
    </source>
</evidence>
<proteinExistence type="inferred from homology"/>
<keyword evidence="11 14" id="KW-0472">Membrane</keyword>
<evidence type="ECO:0000256" key="11">
    <source>
        <dbReference type="ARBA" id="ARBA00023136"/>
    </source>
</evidence>
<keyword evidence="10" id="KW-0496">Mitochondrion</keyword>
<evidence type="ECO:0000256" key="9">
    <source>
        <dbReference type="ARBA" id="ARBA00022989"/>
    </source>
</evidence>
<evidence type="ECO:0000256" key="1">
    <source>
        <dbReference type="ARBA" id="ARBA00004434"/>
    </source>
</evidence>
<comment type="similarity">
    <text evidence="2">Belongs to the complex I NDUFB4 subunit family.</text>
</comment>
<keyword evidence="4" id="KW-0813">Transport</keyword>
<reference evidence="15" key="1">
    <citation type="submission" date="2025-08" db="UniProtKB">
        <authorList>
            <consortium name="RefSeq"/>
        </authorList>
    </citation>
    <scope>IDENTIFICATION</scope>
</reference>
<evidence type="ECO:0000256" key="2">
    <source>
        <dbReference type="ARBA" id="ARBA00007260"/>
    </source>
</evidence>
<protein>
    <recommendedName>
        <fullName evidence="3">NADH dehydrogenase [ubiquinone] 1 beta subcomplex subunit 4</fullName>
    </recommendedName>
    <alternativeName>
        <fullName evidence="12">Complex I-B15</fullName>
    </alternativeName>
    <alternativeName>
        <fullName evidence="13">NADH-ubiquinone oxidoreductase B15 subunit</fullName>
    </alternativeName>
</protein>
<sequence length="145" mass="17176">MLFEPPTLPLCTKRQNILALVNILKVIFAKMAEKYGISEEEYKLIQQQASRRAELRREFLKQRTNPWKHAAEAGYVFDPALQKFLSMKATSFEQFKPNRTNSLFAICAIAPMFVYGYFIWNERNNREQQIRSGELRYKDRMFKLA</sequence>
<dbReference type="PANTHER" id="PTHR15469">
    <property type="entry name" value="NADH-UBIQUINONE OXIDOREDUCTASE B15 SUBUNIT"/>
    <property type="match status" value="1"/>
</dbReference>
<dbReference type="KEGG" id="pxu:106116717"/>
<dbReference type="GeneID" id="106116717"/>